<gene>
    <name evidence="3" type="ORF">SAMN04488038_111153</name>
</gene>
<feature type="transmembrane region" description="Helical" evidence="1">
    <location>
        <begin position="26"/>
        <end position="46"/>
    </location>
</feature>
<proteinExistence type="predicted"/>
<evidence type="ECO:0000256" key="1">
    <source>
        <dbReference type="SAM" id="Phobius"/>
    </source>
</evidence>
<keyword evidence="4" id="KW-1185">Reference proteome</keyword>
<dbReference type="GO" id="GO:0016020">
    <property type="term" value="C:membrane"/>
    <property type="evidence" value="ECO:0007669"/>
    <property type="project" value="TreeGrafter"/>
</dbReference>
<feature type="transmembrane region" description="Helical" evidence="1">
    <location>
        <begin position="53"/>
        <end position="70"/>
    </location>
</feature>
<dbReference type="InterPro" id="IPR012171">
    <property type="entry name" value="Fatty_acid_desaturase"/>
</dbReference>
<reference evidence="3 4" key="1">
    <citation type="submission" date="2016-10" db="EMBL/GenBank/DDBJ databases">
        <authorList>
            <person name="de Groot N.N."/>
        </authorList>
    </citation>
    <scope>NUCLEOTIDE SEQUENCE [LARGE SCALE GENOMIC DNA]</scope>
    <source>
        <strain evidence="3 4">DSM 25927</strain>
    </source>
</reference>
<keyword evidence="1" id="KW-0472">Membrane</keyword>
<protein>
    <submittedName>
        <fullName evidence="3">Fatty acid desaturase</fullName>
    </submittedName>
</protein>
<dbReference type="AlphaFoldDB" id="A0A1H9JG08"/>
<organism evidence="3 4">
    <name type="scientific">Solimonas aquatica</name>
    <dbReference type="NCBI Taxonomy" id="489703"/>
    <lineage>
        <taxon>Bacteria</taxon>
        <taxon>Pseudomonadati</taxon>
        <taxon>Pseudomonadota</taxon>
        <taxon>Gammaproteobacteria</taxon>
        <taxon>Nevskiales</taxon>
        <taxon>Nevskiaceae</taxon>
        <taxon>Solimonas</taxon>
    </lineage>
</organism>
<dbReference type="EMBL" id="FOFS01000011">
    <property type="protein sequence ID" value="SEQ85772.1"/>
    <property type="molecule type" value="Genomic_DNA"/>
</dbReference>
<keyword evidence="1" id="KW-0812">Transmembrane</keyword>
<feature type="transmembrane region" description="Helical" evidence="1">
    <location>
        <begin position="191"/>
        <end position="212"/>
    </location>
</feature>
<dbReference type="Pfam" id="PF00487">
    <property type="entry name" value="FA_desaturase"/>
    <property type="match status" value="1"/>
</dbReference>
<accession>A0A1H9JG08</accession>
<dbReference type="OrthoDB" id="9796486at2"/>
<dbReference type="RefSeq" id="WP_093287718.1">
    <property type="nucleotide sequence ID" value="NZ_FOFS01000011.1"/>
</dbReference>
<dbReference type="InterPro" id="IPR005804">
    <property type="entry name" value="FA_desaturase_dom"/>
</dbReference>
<dbReference type="STRING" id="489703.SAMN04488038_111153"/>
<dbReference type="GO" id="GO:0008610">
    <property type="term" value="P:lipid biosynthetic process"/>
    <property type="evidence" value="ECO:0007669"/>
    <property type="project" value="UniProtKB-ARBA"/>
</dbReference>
<feature type="transmembrane region" description="Helical" evidence="1">
    <location>
        <begin position="90"/>
        <end position="108"/>
    </location>
</feature>
<dbReference type="PANTHER" id="PTHR19353:SF19">
    <property type="entry name" value="DELTA(5) FATTY ACID DESATURASE C-RELATED"/>
    <property type="match status" value="1"/>
</dbReference>
<sequence length="292" mass="33527">MANQQTQARVPPADAHFREMTRAPGFAWPTAILFVASMAGIATSSYFALAGRIPLWAGTILNGLSIYFLFSVVHDSSHGAISRNKWLNEAFGHIGMLFFGPLAPFNLARWIHMQHHRFTNDHVKDPDAFGHKIDLLTPLRWLNFDYFYTRFFLEQAGPMRQKFMGRLIVQILFVLAVASACTYAGHGLEMLMLWLLPTRISSALFVAVFICMPHAPFKATSQQDEYQASNIRAGWEWLLTPLMAYQNYHLVHHLYPTAPFYRMLKIWNARREYHLSKRPFFVRTFSIGRAAA</sequence>
<dbReference type="Proteomes" id="UP000199233">
    <property type="component" value="Unassembled WGS sequence"/>
</dbReference>
<evidence type="ECO:0000313" key="3">
    <source>
        <dbReference type="EMBL" id="SEQ85772.1"/>
    </source>
</evidence>
<dbReference type="GO" id="GO:0016717">
    <property type="term" value="F:oxidoreductase activity, acting on paired donors, with oxidation of a pair of donors resulting in the reduction of molecular oxygen to two molecules of water"/>
    <property type="evidence" value="ECO:0007669"/>
    <property type="project" value="TreeGrafter"/>
</dbReference>
<name>A0A1H9JG08_9GAMM</name>
<feature type="domain" description="Fatty acid desaturase" evidence="2">
    <location>
        <begin position="54"/>
        <end position="274"/>
    </location>
</feature>
<keyword evidence="1" id="KW-1133">Transmembrane helix</keyword>
<feature type="transmembrane region" description="Helical" evidence="1">
    <location>
        <begin position="167"/>
        <end position="185"/>
    </location>
</feature>
<dbReference type="PANTHER" id="PTHR19353">
    <property type="entry name" value="FATTY ACID DESATURASE 2"/>
    <property type="match status" value="1"/>
</dbReference>
<evidence type="ECO:0000313" key="4">
    <source>
        <dbReference type="Proteomes" id="UP000199233"/>
    </source>
</evidence>
<evidence type="ECO:0000259" key="2">
    <source>
        <dbReference type="Pfam" id="PF00487"/>
    </source>
</evidence>